<name>A0A1W1ZC41_9FLAO</name>
<evidence type="ECO:0000259" key="1">
    <source>
        <dbReference type="Pfam" id="PF00561"/>
    </source>
</evidence>
<evidence type="ECO:0000313" key="3">
    <source>
        <dbReference type="Proteomes" id="UP000192393"/>
    </source>
</evidence>
<dbReference type="PANTHER" id="PTHR43798">
    <property type="entry name" value="MONOACYLGLYCEROL LIPASE"/>
    <property type="match status" value="1"/>
</dbReference>
<dbReference type="InterPro" id="IPR050266">
    <property type="entry name" value="AB_hydrolase_sf"/>
</dbReference>
<proteinExistence type="predicted"/>
<dbReference type="OrthoDB" id="9796770at2"/>
<dbReference type="AlphaFoldDB" id="A0A1W1ZC41"/>
<dbReference type="PANTHER" id="PTHR43798:SF33">
    <property type="entry name" value="HYDROLASE, PUTATIVE (AFU_ORTHOLOGUE AFUA_2G14860)-RELATED"/>
    <property type="match status" value="1"/>
</dbReference>
<dbReference type="SUPFAM" id="SSF53474">
    <property type="entry name" value="alpha/beta-Hydrolases"/>
    <property type="match status" value="1"/>
</dbReference>
<reference evidence="2 3" key="1">
    <citation type="submission" date="2017-04" db="EMBL/GenBank/DDBJ databases">
        <authorList>
            <person name="Afonso C.L."/>
            <person name="Miller P.J."/>
            <person name="Scott M.A."/>
            <person name="Spackman E."/>
            <person name="Goraichik I."/>
            <person name="Dimitrov K.M."/>
            <person name="Suarez D.L."/>
            <person name="Swayne D.E."/>
        </authorList>
    </citation>
    <scope>NUCLEOTIDE SEQUENCE [LARGE SCALE GENOMIC DNA]</scope>
    <source>
        <strain evidence="2 3">CGMCC 1.12708</strain>
    </source>
</reference>
<feature type="domain" description="AB hydrolase-1" evidence="1">
    <location>
        <begin position="46"/>
        <end position="301"/>
    </location>
</feature>
<keyword evidence="3" id="KW-1185">Reference proteome</keyword>
<dbReference type="STRING" id="1434700.SAMN06296427_102375"/>
<dbReference type="RefSeq" id="WP_084016521.1">
    <property type="nucleotide sequence ID" value="NZ_FWXS01000002.1"/>
</dbReference>
<dbReference type="Gene3D" id="3.40.50.1820">
    <property type="entry name" value="alpha/beta hydrolase"/>
    <property type="match status" value="1"/>
</dbReference>
<organism evidence="2 3">
    <name type="scientific">Moheibacter sediminis</name>
    <dbReference type="NCBI Taxonomy" id="1434700"/>
    <lineage>
        <taxon>Bacteria</taxon>
        <taxon>Pseudomonadati</taxon>
        <taxon>Bacteroidota</taxon>
        <taxon>Flavobacteriia</taxon>
        <taxon>Flavobacteriales</taxon>
        <taxon>Weeksellaceae</taxon>
        <taxon>Moheibacter</taxon>
    </lineage>
</organism>
<sequence>MKHFSVFMICFLSLIIKAQDKAYIEWYLQREDTDIFVKEIGTGADTVIVVHGGFGANHDYMLDALEGLKNEFRFVLYDQRGSLLSPAAKENLTFQKNVEDLYALVKALKLENVKLFCHSMGTLVGMEFARQYPVSVSHLILTGSIFPKSDSIENIFSKRMEDQVAFLANRVEVKKMLEPYKLKGLENLRTIQDIETSSLTHKDLTEYWRISFASVNIYDISKFNLVKGGRAYYKQEASVMSETVNWKYDYRDILNKIKTTFINGDHDFFDFHAEILKQQLEDYSSIELKLAPQAGHNIWIDQPMLFENYLRGALKR</sequence>
<dbReference type="InterPro" id="IPR000073">
    <property type="entry name" value="AB_hydrolase_1"/>
</dbReference>
<accession>A0A1W1ZC41</accession>
<dbReference type="Pfam" id="PF00561">
    <property type="entry name" value="Abhydrolase_1"/>
    <property type="match status" value="1"/>
</dbReference>
<gene>
    <name evidence="2" type="ORF">SAMN06296427_102375</name>
</gene>
<protein>
    <submittedName>
        <fullName evidence="2">Pimeloyl-ACP methyl ester carboxylesterase</fullName>
    </submittedName>
</protein>
<dbReference type="InterPro" id="IPR029058">
    <property type="entry name" value="AB_hydrolase_fold"/>
</dbReference>
<dbReference type="Proteomes" id="UP000192393">
    <property type="component" value="Unassembled WGS sequence"/>
</dbReference>
<dbReference type="GO" id="GO:0016020">
    <property type="term" value="C:membrane"/>
    <property type="evidence" value="ECO:0007669"/>
    <property type="project" value="TreeGrafter"/>
</dbReference>
<evidence type="ECO:0000313" key="2">
    <source>
        <dbReference type="EMBL" id="SMC45994.1"/>
    </source>
</evidence>
<dbReference type="EMBL" id="FWXS01000002">
    <property type="protein sequence ID" value="SMC45994.1"/>
    <property type="molecule type" value="Genomic_DNA"/>
</dbReference>